<dbReference type="AlphaFoldDB" id="A0A1Y2LK05"/>
<dbReference type="PROSITE" id="PS50888">
    <property type="entry name" value="BHLH"/>
    <property type="match status" value="1"/>
</dbReference>
<dbReference type="GO" id="GO:0046983">
    <property type="term" value="F:protein dimerization activity"/>
    <property type="evidence" value="ECO:0007669"/>
    <property type="project" value="InterPro"/>
</dbReference>
<accession>A0A1Y2LK05</accession>
<keyword evidence="2" id="KW-0805">Transcription regulation</keyword>
<feature type="compositionally biased region" description="Polar residues" evidence="6">
    <location>
        <begin position="244"/>
        <end position="255"/>
    </location>
</feature>
<evidence type="ECO:0000256" key="1">
    <source>
        <dbReference type="ARBA" id="ARBA00004123"/>
    </source>
</evidence>
<dbReference type="Proteomes" id="UP000193240">
    <property type="component" value="Unassembled WGS sequence"/>
</dbReference>
<keyword evidence="5" id="KW-0539">Nucleus</keyword>
<keyword evidence="3" id="KW-0238">DNA-binding</keyword>
<dbReference type="InterPro" id="IPR052207">
    <property type="entry name" value="Max-like/E-box_TFs"/>
</dbReference>
<keyword evidence="4" id="KW-0804">Transcription</keyword>
<dbReference type="InterPro" id="IPR011598">
    <property type="entry name" value="bHLH_dom"/>
</dbReference>
<feature type="region of interest" description="Disordered" evidence="6">
    <location>
        <begin position="281"/>
        <end position="366"/>
    </location>
</feature>
<dbReference type="CDD" id="cd11404">
    <property type="entry name" value="bHLHzip_Mlx_like"/>
    <property type="match status" value="1"/>
</dbReference>
<gene>
    <name evidence="8" type="ORF">B5807_12174</name>
</gene>
<feature type="region of interest" description="Disordered" evidence="6">
    <location>
        <begin position="131"/>
        <end position="184"/>
    </location>
</feature>
<evidence type="ECO:0000259" key="7">
    <source>
        <dbReference type="PROSITE" id="PS50888"/>
    </source>
</evidence>
<organism evidence="8 9">
    <name type="scientific">Epicoccum nigrum</name>
    <name type="common">Soil fungus</name>
    <name type="synonym">Epicoccum purpurascens</name>
    <dbReference type="NCBI Taxonomy" id="105696"/>
    <lineage>
        <taxon>Eukaryota</taxon>
        <taxon>Fungi</taxon>
        <taxon>Dikarya</taxon>
        <taxon>Ascomycota</taxon>
        <taxon>Pezizomycotina</taxon>
        <taxon>Dothideomycetes</taxon>
        <taxon>Pleosporomycetidae</taxon>
        <taxon>Pleosporales</taxon>
        <taxon>Pleosporineae</taxon>
        <taxon>Didymellaceae</taxon>
        <taxon>Epicoccum</taxon>
    </lineage>
</organism>
<evidence type="ECO:0000256" key="4">
    <source>
        <dbReference type="ARBA" id="ARBA00023163"/>
    </source>
</evidence>
<evidence type="ECO:0000313" key="8">
    <source>
        <dbReference type="EMBL" id="OSS43208.1"/>
    </source>
</evidence>
<evidence type="ECO:0000313" key="9">
    <source>
        <dbReference type="Proteomes" id="UP000193240"/>
    </source>
</evidence>
<feature type="domain" description="BHLH" evidence="7">
    <location>
        <begin position="388"/>
        <end position="439"/>
    </location>
</feature>
<dbReference type="InParanoid" id="A0A1Y2LK05"/>
<evidence type="ECO:0000256" key="5">
    <source>
        <dbReference type="ARBA" id="ARBA00023242"/>
    </source>
</evidence>
<evidence type="ECO:0000256" key="3">
    <source>
        <dbReference type="ARBA" id="ARBA00023125"/>
    </source>
</evidence>
<proteinExistence type="predicted"/>
<dbReference type="STRING" id="105696.A0A1Y2LK05"/>
<comment type="subcellular location">
    <subcellularLocation>
        <location evidence="1">Nucleus</location>
    </subcellularLocation>
</comment>
<protein>
    <recommendedName>
        <fullName evidence="7">BHLH domain-containing protein</fullName>
    </recommendedName>
</protein>
<dbReference type="InterPro" id="IPR036638">
    <property type="entry name" value="HLH_DNA-bd_sf"/>
</dbReference>
<dbReference type="PANTHER" id="PTHR15741">
    <property type="entry name" value="BASIC HELIX-LOOP-HELIX ZIP TRANSCRIPTION FACTOR"/>
    <property type="match status" value="1"/>
</dbReference>
<dbReference type="SUPFAM" id="SSF47459">
    <property type="entry name" value="HLH, helix-loop-helix DNA-binding domain"/>
    <property type="match status" value="1"/>
</dbReference>
<evidence type="ECO:0000256" key="2">
    <source>
        <dbReference type="ARBA" id="ARBA00023015"/>
    </source>
</evidence>
<dbReference type="GO" id="GO:0000981">
    <property type="term" value="F:DNA-binding transcription factor activity, RNA polymerase II-specific"/>
    <property type="evidence" value="ECO:0007669"/>
    <property type="project" value="TreeGrafter"/>
</dbReference>
<dbReference type="Gene3D" id="4.10.280.10">
    <property type="entry name" value="Helix-loop-helix DNA-binding domain"/>
    <property type="match status" value="1"/>
</dbReference>
<sequence length="458" mass="50206">MSDKDPPPFGYTFSSDFFNGASTPLDNHGQSLLSDMEGQSLADFFSNTDPFSLSDPQPYGAPHDAKLAGNDFSDWNFMAPPTVHQVSATIPDQAQLHHGFHSDNMFATHPLQLDHMQTTHDDLQAASTLFNNSQQQQQQQQHQRQHQHQQYTPSRSHSYHDMASSSGNTHPHHHSIPNHTQSGRPMVVTSQGLLHEQLAALLPNHQAAGTLDAQLAAHWAGSDAQLRVDAGPPSHRPSLARTYTFGTDDSFSNPGGFNAPHNETEEQVTRRLMRDLRQSQTFIPDPTPFSQHESKPPAPASSASAEDDDSEDSSSASDSQPPRKRKKSIQVKKESIRKTAPGTRVSKPKKPPSGAADTWADAKKKRAATAATAAAAQKLQRENLSEQQKRNNHILSEQKRRNLIKRGFDDLHDLVPEIRNGGLSKSSVLMEAANFLDRLVRENGELVALVGGGGEAKG</sequence>
<name>A0A1Y2LK05_EPING</name>
<dbReference type="GO" id="GO:0005634">
    <property type="term" value="C:nucleus"/>
    <property type="evidence" value="ECO:0007669"/>
    <property type="project" value="UniProtKB-SubCell"/>
</dbReference>
<dbReference type="SMART" id="SM00353">
    <property type="entry name" value="HLH"/>
    <property type="match status" value="1"/>
</dbReference>
<dbReference type="EMBL" id="KZ107906">
    <property type="protein sequence ID" value="OSS43208.1"/>
    <property type="molecule type" value="Genomic_DNA"/>
</dbReference>
<reference evidence="8 9" key="1">
    <citation type="journal article" date="2017" name="Genome Announc.">
        <title>Genome sequence of the saprophytic ascomycete Epicoccum nigrum ICMP 19927 strain isolated from New Zealand.</title>
        <authorList>
            <person name="Fokin M."/>
            <person name="Fleetwood D."/>
            <person name="Weir B.S."/>
            <person name="Villas-Boas S.G."/>
        </authorList>
    </citation>
    <scope>NUCLEOTIDE SEQUENCE [LARGE SCALE GENOMIC DNA]</scope>
    <source>
        <strain evidence="8 9">ICMP 19927</strain>
    </source>
</reference>
<dbReference type="OMA" id="DPPPFGY"/>
<dbReference type="PANTHER" id="PTHR15741:SF27">
    <property type="entry name" value="TRANSCRIPTION FACTOR AP-4"/>
    <property type="match status" value="1"/>
</dbReference>
<feature type="region of interest" description="Disordered" evidence="6">
    <location>
        <begin position="229"/>
        <end position="269"/>
    </location>
</feature>
<keyword evidence="9" id="KW-1185">Reference proteome</keyword>
<dbReference type="Pfam" id="PF00010">
    <property type="entry name" value="HLH"/>
    <property type="match status" value="1"/>
</dbReference>
<dbReference type="GO" id="GO:0000978">
    <property type="term" value="F:RNA polymerase II cis-regulatory region sequence-specific DNA binding"/>
    <property type="evidence" value="ECO:0007669"/>
    <property type="project" value="TreeGrafter"/>
</dbReference>
<evidence type="ECO:0000256" key="6">
    <source>
        <dbReference type="SAM" id="MobiDB-lite"/>
    </source>
</evidence>